<organism evidence="1 2">
    <name type="scientific">Acer yangbiense</name>
    <dbReference type="NCBI Taxonomy" id="1000413"/>
    <lineage>
        <taxon>Eukaryota</taxon>
        <taxon>Viridiplantae</taxon>
        <taxon>Streptophyta</taxon>
        <taxon>Embryophyta</taxon>
        <taxon>Tracheophyta</taxon>
        <taxon>Spermatophyta</taxon>
        <taxon>Magnoliopsida</taxon>
        <taxon>eudicotyledons</taxon>
        <taxon>Gunneridae</taxon>
        <taxon>Pentapetalae</taxon>
        <taxon>rosids</taxon>
        <taxon>malvids</taxon>
        <taxon>Sapindales</taxon>
        <taxon>Sapindaceae</taxon>
        <taxon>Hippocastanoideae</taxon>
        <taxon>Acereae</taxon>
        <taxon>Acer</taxon>
    </lineage>
</organism>
<accession>A0A5C7IF74</accession>
<evidence type="ECO:0000313" key="2">
    <source>
        <dbReference type="Proteomes" id="UP000323000"/>
    </source>
</evidence>
<protein>
    <submittedName>
        <fullName evidence="1">Uncharacterized protein</fullName>
    </submittedName>
</protein>
<keyword evidence="2" id="KW-1185">Reference proteome</keyword>
<dbReference type="Proteomes" id="UP000323000">
    <property type="component" value="Chromosome 3"/>
</dbReference>
<proteinExistence type="predicted"/>
<reference evidence="2" key="1">
    <citation type="journal article" date="2019" name="Gigascience">
        <title>De novo genome assembly of the endangered Acer yangbiense, a plant species with extremely small populations endemic to Yunnan Province, China.</title>
        <authorList>
            <person name="Yang J."/>
            <person name="Wariss H.M."/>
            <person name="Tao L."/>
            <person name="Zhang R."/>
            <person name="Yun Q."/>
            <person name="Hollingsworth P."/>
            <person name="Dao Z."/>
            <person name="Luo G."/>
            <person name="Guo H."/>
            <person name="Ma Y."/>
            <person name="Sun W."/>
        </authorList>
    </citation>
    <scope>NUCLEOTIDE SEQUENCE [LARGE SCALE GENOMIC DNA]</scope>
    <source>
        <strain evidence="2">cv. Malutang</strain>
    </source>
</reference>
<comment type="caution">
    <text evidence="1">The sequence shown here is derived from an EMBL/GenBank/DDBJ whole genome shotgun (WGS) entry which is preliminary data.</text>
</comment>
<evidence type="ECO:0000313" key="1">
    <source>
        <dbReference type="EMBL" id="TXG67622.1"/>
    </source>
</evidence>
<sequence length="99" mass="11314">MSRYAQISSTISVPLYGNSVHQKITVPSLYRGQPGDLSKNIIENIFPKALMDPWKNSRKIKRVLKVKNYAEILESDDLQQQVNTSLRALQRYFSAESAE</sequence>
<gene>
    <name evidence="1" type="ORF">EZV62_008897</name>
</gene>
<name>A0A5C7IF74_9ROSI</name>
<dbReference type="AlphaFoldDB" id="A0A5C7IF74"/>
<dbReference type="EMBL" id="VAHF01000003">
    <property type="protein sequence ID" value="TXG67622.1"/>
    <property type="molecule type" value="Genomic_DNA"/>
</dbReference>